<proteinExistence type="predicted"/>
<dbReference type="HOGENOM" id="CLU_142189_0_3_11"/>
<dbReference type="Pfam" id="PF13601">
    <property type="entry name" value="HTH_34"/>
    <property type="match status" value="1"/>
</dbReference>
<evidence type="ECO:0000259" key="1">
    <source>
        <dbReference type="Pfam" id="PF13601"/>
    </source>
</evidence>
<keyword evidence="3" id="KW-1185">Reference proteome</keyword>
<dbReference type="EMBL" id="CP003924">
    <property type="protein sequence ID" value="AGS34329.1"/>
    <property type="molecule type" value="Genomic_DNA"/>
</dbReference>
<dbReference type="PATRIC" id="fig|1224163.3.peg.846"/>
<evidence type="ECO:0000313" key="2">
    <source>
        <dbReference type="EMBL" id="AGS34329.1"/>
    </source>
</evidence>
<dbReference type="RefSeq" id="WP_020934262.1">
    <property type="nucleotide sequence ID" value="NC_021915.1"/>
</dbReference>
<dbReference type="SUPFAM" id="SSF46785">
    <property type="entry name" value="Winged helix' DNA-binding domain"/>
    <property type="match status" value="1"/>
</dbReference>
<evidence type="ECO:0000313" key="3">
    <source>
        <dbReference type="Proteomes" id="UP000015388"/>
    </source>
</evidence>
<dbReference type="KEGG" id="cmd:B841_04230"/>
<feature type="domain" description="Winged helix DNA-binding" evidence="1">
    <location>
        <begin position="34"/>
        <end position="103"/>
    </location>
</feature>
<name>S5ST49_9CORY</name>
<dbReference type="STRING" id="1224163.B841_04230"/>
<dbReference type="InterPro" id="IPR027395">
    <property type="entry name" value="WH_DNA-bd_dom"/>
</dbReference>
<protein>
    <recommendedName>
        <fullName evidence="1">Winged helix DNA-binding domain-containing protein</fullName>
    </recommendedName>
</protein>
<dbReference type="Proteomes" id="UP000015388">
    <property type="component" value="Chromosome"/>
</dbReference>
<organism evidence="2 3">
    <name type="scientific">Corynebacterium maris DSM 45190</name>
    <dbReference type="NCBI Taxonomy" id="1224163"/>
    <lineage>
        <taxon>Bacteria</taxon>
        <taxon>Bacillati</taxon>
        <taxon>Actinomycetota</taxon>
        <taxon>Actinomycetes</taxon>
        <taxon>Mycobacteriales</taxon>
        <taxon>Corynebacteriaceae</taxon>
        <taxon>Corynebacterium</taxon>
    </lineage>
</organism>
<dbReference type="InterPro" id="IPR036390">
    <property type="entry name" value="WH_DNA-bd_sf"/>
</dbReference>
<dbReference type="InterPro" id="IPR036388">
    <property type="entry name" value="WH-like_DNA-bd_sf"/>
</dbReference>
<gene>
    <name evidence="2" type="ORF">B841_04230</name>
</gene>
<reference evidence="2 3" key="1">
    <citation type="submission" date="2012-11" db="EMBL/GenBank/DDBJ databases">
        <title>The complete genome sequence of Corynebacterium maris Coryn-1 (=DSM 45190).</title>
        <authorList>
            <person name="Schaffert L."/>
            <person name="Albersmeier A."/>
            <person name="Kalinowski J."/>
            <person name="Ruckert C."/>
        </authorList>
    </citation>
    <scope>NUCLEOTIDE SEQUENCE [LARGE SCALE GENOMIC DNA]</scope>
    <source>
        <strain evidence="3">Coryn-1</strain>
    </source>
</reference>
<accession>S5ST49</accession>
<dbReference type="OrthoDB" id="4952043at2"/>
<dbReference type="Gene3D" id="1.10.10.10">
    <property type="entry name" value="Winged helix-like DNA-binding domain superfamily/Winged helix DNA-binding domain"/>
    <property type="match status" value="1"/>
</dbReference>
<dbReference type="AlphaFoldDB" id="S5ST49"/>
<sequence length="109" mass="11717">MDNALDPVLRPVTRLRICAALKAAGATEGGDAADREMSSATLRNVVDVNDAALSEQLGALESHGYVAHDRIYGFSRAKNTVWVRLTAVGDAALTRYLAALRHIANRVEN</sequence>